<dbReference type="GO" id="GO:0016020">
    <property type="term" value="C:membrane"/>
    <property type="evidence" value="ECO:0007669"/>
    <property type="project" value="UniProtKB-SubCell"/>
</dbReference>
<feature type="transmembrane region" description="Helical" evidence="7">
    <location>
        <begin position="442"/>
        <end position="459"/>
    </location>
</feature>
<dbReference type="InParanoid" id="A0A316YM33"/>
<evidence type="ECO:0000256" key="6">
    <source>
        <dbReference type="ARBA" id="ARBA00037968"/>
    </source>
</evidence>
<dbReference type="EMBL" id="KZ819638">
    <property type="protein sequence ID" value="PWN88795.1"/>
    <property type="molecule type" value="Genomic_DNA"/>
</dbReference>
<dbReference type="GO" id="GO:0022857">
    <property type="term" value="F:transmembrane transporter activity"/>
    <property type="evidence" value="ECO:0007669"/>
    <property type="project" value="InterPro"/>
</dbReference>
<evidence type="ECO:0000256" key="1">
    <source>
        <dbReference type="ARBA" id="ARBA00004141"/>
    </source>
</evidence>
<feature type="transmembrane region" description="Helical" evidence="7">
    <location>
        <begin position="313"/>
        <end position="334"/>
    </location>
</feature>
<feature type="transmembrane region" description="Helical" evidence="7">
    <location>
        <begin position="178"/>
        <end position="200"/>
    </location>
</feature>
<dbReference type="STRING" id="215250.A0A316YM33"/>
<evidence type="ECO:0000259" key="8">
    <source>
        <dbReference type="PROSITE" id="PS50850"/>
    </source>
</evidence>
<dbReference type="InterPro" id="IPR020846">
    <property type="entry name" value="MFS_dom"/>
</dbReference>
<comment type="similarity">
    <text evidence="6">Belongs to the major facilitator superfamily. Allantoate permease family.</text>
</comment>
<feature type="transmembrane region" description="Helical" evidence="7">
    <location>
        <begin position="119"/>
        <end position="141"/>
    </location>
</feature>
<keyword evidence="4 7" id="KW-1133">Transmembrane helix</keyword>
<dbReference type="OrthoDB" id="6730379at2759"/>
<gene>
    <name evidence="9" type="ORF">FA10DRAFT_233419</name>
</gene>
<reference evidence="9 10" key="1">
    <citation type="journal article" date="2018" name="Mol. Biol. Evol.">
        <title>Broad Genomic Sampling Reveals a Smut Pathogenic Ancestry of the Fungal Clade Ustilaginomycotina.</title>
        <authorList>
            <person name="Kijpornyongpan T."/>
            <person name="Mondo S.J."/>
            <person name="Barry K."/>
            <person name="Sandor L."/>
            <person name="Lee J."/>
            <person name="Lipzen A."/>
            <person name="Pangilinan J."/>
            <person name="LaButti K."/>
            <person name="Hainaut M."/>
            <person name="Henrissat B."/>
            <person name="Grigoriev I.V."/>
            <person name="Spatafora J.W."/>
            <person name="Aime M.C."/>
        </authorList>
    </citation>
    <scope>NUCLEOTIDE SEQUENCE [LARGE SCALE GENOMIC DNA]</scope>
    <source>
        <strain evidence="9 10">MCA 4198</strain>
    </source>
</reference>
<evidence type="ECO:0000256" key="2">
    <source>
        <dbReference type="ARBA" id="ARBA00022448"/>
    </source>
</evidence>
<dbReference type="InterPro" id="IPR011701">
    <property type="entry name" value="MFS"/>
</dbReference>
<keyword evidence="3 7" id="KW-0812">Transmembrane</keyword>
<keyword evidence="5 7" id="KW-0472">Membrane</keyword>
<evidence type="ECO:0000313" key="10">
    <source>
        <dbReference type="Proteomes" id="UP000245768"/>
    </source>
</evidence>
<dbReference type="PANTHER" id="PTHR43791:SF1">
    <property type="entry name" value="ALLANTOATE PERMEASE"/>
    <property type="match status" value="1"/>
</dbReference>
<feature type="transmembrane region" description="Helical" evidence="7">
    <location>
        <begin position="405"/>
        <end position="422"/>
    </location>
</feature>
<dbReference type="SUPFAM" id="SSF103473">
    <property type="entry name" value="MFS general substrate transporter"/>
    <property type="match status" value="1"/>
</dbReference>
<dbReference type="Gene3D" id="1.20.1250.20">
    <property type="entry name" value="MFS general substrate transporter like domains"/>
    <property type="match status" value="2"/>
</dbReference>
<evidence type="ECO:0000313" key="9">
    <source>
        <dbReference type="EMBL" id="PWN88795.1"/>
    </source>
</evidence>
<feature type="transmembrane region" description="Helical" evidence="7">
    <location>
        <begin position="147"/>
        <end position="166"/>
    </location>
</feature>
<feature type="transmembrane region" description="Helical" evidence="7">
    <location>
        <begin position="346"/>
        <end position="369"/>
    </location>
</feature>
<comment type="subcellular location">
    <subcellularLocation>
        <location evidence="1">Membrane</location>
        <topology evidence="1">Multi-pass membrane protein</topology>
    </subcellularLocation>
</comment>
<dbReference type="PANTHER" id="PTHR43791">
    <property type="entry name" value="PERMEASE-RELATED"/>
    <property type="match status" value="1"/>
</dbReference>
<dbReference type="Proteomes" id="UP000245768">
    <property type="component" value="Unassembled WGS sequence"/>
</dbReference>
<evidence type="ECO:0000256" key="3">
    <source>
        <dbReference type="ARBA" id="ARBA00022692"/>
    </source>
</evidence>
<proteinExistence type="inferred from homology"/>
<dbReference type="GeneID" id="37040864"/>
<dbReference type="RefSeq" id="XP_025375993.1">
    <property type="nucleotide sequence ID" value="XM_025518948.1"/>
</dbReference>
<keyword evidence="10" id="KW-1185">Reference proteome</keyword>
<keyword evidence="2" id="KW-0813">Transport</keyword>
<name>A0A316YM33_9BASI</name>
<dbReference type="AlphaFoldDB" id="A0A316YM33"/>
<feature type="transmembrane region" description="Helical" evidence="7">
    <location>
        <begin position="375"/>
        <end position="393"/>
    </location>
</feature>
<feature type="transmembrane region" description="Helical" evidence="7">
    <location>
        <begin position="87"/>
        <end position="107"/>
    </location>
</feature>
<accession>A0A316YM33</accession>
<sequence length="507" mass="56129">MDQNSKSDVQAFVPLGNKTIDAALALANEGPIAYEASEGRALLRKLDLRLIPLLCWVYALQFADKTTLNYASVMGVREDTHLTGQEYSYVSSIFYAGYIAAQPFIAYSLKRFSLGKFTAINVSIWGAILACHAACTSYAGLMIARSLLGAFEAVITPAFLLFVSVWYPRSQQARRVGYWLCCNGVATLICAPIAFGLSGITPGTLAIDSWQILFLLFGLVTTVTGVVYWFVLPDTQANAKFLSHREKRIAIDLIRENFQGVGSSKKFDRAQLREAFVDPATYLIFFFSLFMNIPNGGVTTFGSLVIKSFGFTSRQALLLGMPGGFVDLAFKLVLTRLSDRFNDRTGFAMIAIFFPFLGGLLMITVPFSARPVLLLGYYFISAAGCAWGLVMTLISNNSLGYTKKLTVSALQIIAYGAGNWIGPNTFQAKEAPGYHTGKTLVAVFYGLAFICLVLLRLLYHWRNKQRDREAEAYRQEHGPSSTDGAIENEKLFADETDFEKRSMRYML</sequence>
<protein>
    <submittedName>
        <fullName evidence="9">MFS general substrate transporter</fullName>
    </submittedName>
</protein>
<evidence type="ECO:0000256" key="4">
    <source>
        <dbReference type="ARBA" id="ARBA00022989"/>
    </source>
</evidence>
<evidence type="ECO:0000256" key="5">
    <source>
        <dbReference type="ARBA" id="ARBA00023136"/>
    </source>
</evidence>
<evidence type="ECO:0000256" key="7">
    <source>
        <dbReference type="SAM" id="Phobius"/>
    </source>
</evidence>
<dbReference type="FunFam" id="1.20.1250.20:FF:000064">
    <property type="entry name" value="MFS allantoate transporter"/>
    <property type="match status" value="1"/>
</dbReference>
<organism evidence="9 10">
    <name type="scientific">Acaromyces ingoldii</name>
    <dbReference type="NCBI Taxonomy" id="215250"/>
    <lineage>
        <taxon>Eukaryota</taxon>
        <taxon>Fungi</taxon>
        <taxon>Dikarya</taxon>
        <taxon>Basidiomycota</taxon>
        <taxon>Ustilaginomycotina</taxon>
        <taxon>Exobasidiomycetes</taxon>
        <taxon>Exobasidiales</taxon>
        <taxon>Cryptobasidiaceae</taxon>
        <taxon>Acaromyces</taxon>
    </lineage>
</organism>
<feature type="domain" description="Major facilitator superfamily (MFS) profile" evidence="8">
    <location>
        <begin position="50"/>
        <end position="466"/>
    </location>
</feature>
<feature type="transmembrane region" description="Helical" evidence="7">
    <location>
        <begin position="212"/>
        <end position="232"/>
    </location>
</feature>
<dbReference type="PROSITE" id="PS50850">
    <property type="entry name" value="MFS"/>
    <property type="match status" value="1"/>
</dbReference>
<dbReference type="InterPro" id="IPR036259">
    <property type="entry name" value="MFS_trans_sf"/>
</dbReference>
<dbReference type="Pfam" id="PF07690">
    <property type="entry name" value="MFS_1"/>
    <property type="match status" value="1"/>
</dbReference>